<proteinExistence type="predicted"/>
<dbReference type="Proteomes" id="UP000050863">
    <property type="component" value="Unassembled WGS sequence"/>
</dbReference>
<sequence>MFAGQLAMIVAAAFAGAAFYVNFAEQPARLGLDDRALLKQWKPSYDRGFMMQASSAVISGVLGLIAAWATWDWRWIIGAVLILANWPYTLICIMPTNRALKAIDENDAGPQSRALIVKWGGLHAVRTGLGIAATLAYLWALN</sequence>
<dbReference type="OrthoDB" id="7473921at2"/>
<comment type="caution">
    <text evidence="2">The sequence shown here is derived from an EMBL/GenBank/DDBJ whole genome shotgun (WGS) entry which is preliminary data.</text>
</comment>
<dbReference type="EMBL" id="LLXZ01000004">
    <property type="protein sequence ID" value="KRR15107.1"/>
    <property type="molecule type" value="Genomic_DNA"/>
</dbReference>
<name>A0A0R3MC38_9BRAD</name>
<keyword evidence="1" id="KW-0472">Membrane</keyword>
<gene>
    <name evidence="2" type="ORF">CQ12_07445</name>
</gene>
<dbReference type="AlphaFoldDB" id="A0A0R3MC38"/>
<keyword evidence="1" id="KW-0812">Transmembrane</keyword>
<protein>
    <recommendedName>
        <fullName evidence="4">DUF1772 domain-containing protein</fullName>
    </recommendedName>
</protein>
<evidence type="ECO:0008006" key="4">
    <source>
        <dbReference type="Google" id="ProtNLM"/>
    </source>
</evidence>
<keyword evidence="1" id="KW-1133">Transmembrane helix</keyword>
<feature type="transmembrane region" description="Helical" evidence="1">
    <location>
        <begin position="75"/>
        <end position="94"/>
    </location>
</feature>
<feature type="transmembrane region" description="Helical" evidence="1">
    <location>
        <begin position="49"/>
        <end position="69"/>
    </location>
</feature>
<reference evidence="2 3" key="1">
    <citation type="submission" date="2014-03" db="EMBL/GenBank/DDBJ databases">
        <title>Bradyrhizobium valentinum sp. nov., isolated from effective nodules of Lupinus mariae-josephae, a lupine endemic of basic-lime soils in Eastern Spain.</title>
        <authorList>
            <person name="Duran D."/>
            <person name="Rey L."/>
            <person name="Navarro A."/>
            <person name="Busquets A."/>
            <person name="Imperial J."/>
            <person name="Ruiz-Argueso T."/>
        </authorList>
    </citation>
    <scope>NUCLEOTIDE SEQUENCE [LARGE SCALE GENOMIC DNA]</scope>
    <source>
        <strain evidence="2 3">PAC68</strain>
    </source>
</reference>
<dbReference type="PANTHER" id="PTHR36535">
    <property type="entry name" value="YALI0E30327P"/>
    <property type="match status" value="1"/>
</dbReference>
<dbReference type="Pfam" id="PF08592">
    <property type="entry name" value="Anthrone_oxy"/>
    <property type="match status" value="1"/>
</dbReference>
<dbReference type="PANTHER" id="PTHR36535:SF1">
    <property type="entry name" value="DUF1772 DOMAIN-CONTAINING PROTEIN"/>
    <property type="match status" value="1"/>
</dbReference>
<keyword evidence="3" id="KW-1185">Reference proteome</keyword>
<accession>A0A0R3MC38</accession>
<dbReference type="STRING" id="280332.CQ12_07445"/>
<feature type="transmembrane region" description="Helical" evidence="1">
    <location>
        <begin position="6"/>
        <end position="23"/>
    </location>
</feature>
<dbReference type="RefSeq" id="WP_057833534.1">
    <property type="nucleotide sequence ID" value="NZ_LLXZ01000004.1"/>
</dbReference>
<evidence type="ECO:0000313" key="3">
    <source>
        <dbReference type="Proteomes" id="UP000050863"/>
    </source>
</evidence>
<evidence type="ECO:0000256" key="1">
    <source>
        <dbReference type="SAM" id="Phobius"/>
    </source>
</evidence>
<feature type="transmembrane region" description="Helical" evidence="1">
    <location>
        <begin position="115"/>
        <end position="140"/>
    </location>
</feature>
<organism evidence="2 3">
    <name type="scientific">Bradyrhizobium jicamae</name>
    <dbReference type="NCBI Taxonomy" id="280332"/>
    <lineage>
        <taxon>Bacteria</taxon>
        <taxon>Pseudomonadati</taxon>
        <taxon>Pseudomonadota</taxon>
        <taxon>Alphaproteobacteria</taxon>
        <taxon>Hyphomicrobiales</taxon>
        <taxon>Nitrobacteraceae</taxon>
        <taxon>Bradyrhizobium</taxon>
    </lineage>
</organism>
<dbReference type="InterPro" id="IPR013901">
    <property type="entry name" value="Anthrone_oxy"/>
</dbReference>
<evidence type="ECO:0000313" key="2">
    <source>
        <dbReference type="EMBL" id="KRR15107.1"/>
    </source>
</evidence>